<dbReference type="SUPFAM" id="SSF140453">
    <property type="entry name" value="EsxAB dimer-like"/>
    <property type="match status" value="1"/>
</dbReference>
<dbReference type="Pfam" id="PF06013">
    <property type="entry name" value="WXG100"/>
    <property type="match status" value="1"/>
</dbReference>
<dbReference type="EMBL" id="JADKPN010000001">
    <property type="protein sequence ID" value="MBF4762327.1"/>
    <property type="molecule type" value="Genomic_DNA"/>
</dbReference>
<sequence length="98" mass="10679">MISVNHKALEIAAQDMVAKAREIKGVLDSLDQDIRNDVMAWGGQAKASYIPAKTQWDESLTQMINHLQDAATGVGNANVEYHKTDANNAGLFQDIPKA</sequence>
<comment type="caution">
    <text evidence="2">The sequence shown here is derived from an EMBL/GenBank/DDBJ whole genome shotgun (WGS) entry which is preliminary data.</text>
</comment>
<name>A0A930YD35_9ACTN</name>
<dbReference type="Gene3D" id="1.10.287.1060">
    <property type="entry name" value="ESAT-6-like"/>
    <property type="match status" value="1"/>
</dbReference>
<comment type="similarity">
    <text evidence="1">Belongs to the WXG100 family.</text>
</comment>
<accession>A0A930YD35</accession>
<gene>
    <name evidence="2" type="ORF">ISU07_04245</name>
</gene>
<evidence type="ECO:0000256" key="1">
    <source>
        <dbReference type="RuleBase" id="RU362001"/>
    </source>
</evidence>
<dbReference type="InterPro" id="IPR010310">
    <property type="entry name" value="T7SS_ESAT-6-like"/>
</dbReference>
<evidence type="ECO:0000313" key="2">
    <source>
        <dbReference type="EMBL" id="MBF4762327.1"/>
    </source>
</evidence>
<dbReference type="Proteomes" id="UP000640489">
    <property type="component" value="Unassembled WGS sequence"/>
</dbReference>
<dbReference type="RefSeq" id="WP_194705456.1">
    <property type="nucleotide sequence ID" value="NZ_JADKPN010000001.1"/>
</dbReference>
<organism evidence="2 3">
    <name type="scientific">Nocardioides islandensis</name>
    <dbReference type="NCBI Taxonomy" id="433663"/>
    <lineage>
        <taxon>Bacteria</taxon>
        <taxon>Bacillati</taxon>
        <taxon>Actinomycetota</taxon>
        <taxon>Actinomycetes</taxon>
        <taxon>Propionibacteriales</taxon>
        <taxon>Nocardioidaceae</taxon>
        <taxon>Nocardioides</taxon>
    </lineage>
</organism>
<dbReference type="AlphaFoldDB" id="A0A930YD35"/>
<reference evidence="2" key="1">
    <citation type="submission" date="2020-11" db="EMBL/GenBank/DDBJ databases">
        <title>Nocardioides sp. nov., isolated from Soil of Cynanchum wilfordii Hemsley rhizosphere.</title>
        <authorList>
            <person name="Lee J.-S."/>
            <person name="Suh M.K."/>
            <person name="Kim J.-S."/>
        </authorList>
    </citation>
    <scope>NUCLEOTIDE SEQUENCE</scope>
    <source>
        <strain evidence="2">KCTC 19275</strain>
    </source>
</reference>
<protein>
    <recommendedName>
        <fullName evidence="1">ESAT-6-like protein</fullName>
    </recommendedName>
</protein>
<evidence type="ECO:0000313" key="3">
    <source>
        <dbReference type="Proteomes" id="UP000640489"/>
    </source>
</evidence>
<dbReference type="InterPro" id="IPR036689">
    <property type="entry name" value="ESAT-6-like_sf"/>
</dbReference>
<keyword evidence="3" id="KW-1185">Reference proteome</keyword>
<dbReference type="NCBIfam" id="TIGR03930">
    <property type="entry name" value="WXG100_ESAT6"/>
    <property type="match status" value="1"/>
</dbReference>
<proteinExistence type="inferred from homology"/>